<organism evidence="14 15">
    <name type="scientific">Desulfopila aestuarii DSM 18488</name>
    <dbReference type="NCBI Taxonomy" id="1121416"/>
    <lineage>
        <taxon>Bacteria</taxon>
        <taxon>Pseudomonadati</taxon>
        <taxon>Thermodesulfobacteriota</taxon>
        <taxon>Desulfobulbia</taxon>
        <taxon>Desulfobulbales</taxon>
        <taxon>Desulfocapsaceae</taxon>
        <taxon>Desulfopila</taxon>
    </lineage>
</organism>
<dbReference type="Pfam" id="PF11987">
    <property type="entry name" value="IF-2"/>
    <property type="match status" value="1"/>
</dbReference>
<dbReference type="STRING" id="1121416.SAMN02745220_02525"/>
<evidence type="ECO:0000256" key="10">
    <source>
        <dbReference type="RuleBase" id="RU000644"/>
    </source>
</evidence>
<evidence type="ECO:0000256" key="5">
    <source>
        <dbReference type="ARBA" id="ARBA00022540"/>
    </source>
</evidence>
<dbReference type="CDD" id="cd03692">
    <property type="entry name" value="mtIF2_IVc"/>
    <property type="match status" value="1"/>
</dbReference>
<feature type="region of interest" description="G-domain" evidence="9">
    <location>
        <begin position="462"/>
        <end position="610"/>
    </location>
</feature>
<evidence type="ECO:0000259" key="13">
    <source>
        <dbReference type="PROSITE" id="PS51722"/>
    </source>
</evidence>
<evidence type="ECO:0000256" key="7">
    <source>
        <dbReference type="ARBA" id="ARBA00022917"/>
    </source>
</evidence>
<dbReference type="AlphaFoldDB" id="A0A1M7Y8E6"/>
<dbReference type="GO" id="GO:0005525">
    <property type="term" value="F:GTP binding"/>
    <property type="evidence" value="ECO:0007669"/>
    <property type="project" value="UniProtKB-KW"/>
</dbReference>
<dbReference type="Gene3D" id="2.40.30.10">
    <property type="entry name" value="Translation factors"/>
    <property type="match status" value="2"/>
</dbReference>
<comment type="function">
    <text evidence="9 10">One of the essential components for the initiation of protein synthesis. Protects formylmethionyl-tRNA from spontaneous hydrolysis and promotes its binding to the 30S ribosomal subunits. Also involved in the hydrolysis of GTP during the formation of the 70S ribosomal complex.</text>
</comment>
<feature type="binding site" evidence="9">
    <location>
        <begin position="514"/>
        <end position="518"/>
    </location>
    <ligand>
        <name>GTP</name>
        <dbReference type="ChEBI" id="CHEBI:37565"/>
    </ligand>
</feature>
<dbReference type="InterPro" id="IPR027417">
    <property type="entry name" value="P-loop_NTPase"/>
</dbReference>
<dbReference type="InterPro" id="IPR006847">
    <property type="entry name" value="IF2_N"/>
</dbReference>
<dbReference type="InterPro" id="IPR000795">
    <property type="entry name" value="T_Tr_GTP-bd_dom"/>
</dbReference>
<dbReference type="SUPFAM" id="SSF50447">
    <property type="entry name" value="Translation proteins"/>
    <property type="match status" value="2"/>
</dbReference>
<dbReference type="InterPro" id="IPR044145">
    <property type="entry name" value="IF2_II"/>
</dbReference>
<evidence type="ECO:0000313" key="14">
    <source>
        <dbReference type="EMBL" id="SHO48889.1"/>
    </source>
</evidence>
<dbReference type="CDD" id="cd01887">
    <property type="entry name" value="IF2_eIF5B"/>
    <property type="match status" value="1"/>
</dbReference>
<evidence type="ECO:0000313" key="15">
    <source>
        <dbReference type="Proteomes" id="UP000184603"/>
    </source>
</evidence>
<dbReference type="NCBIfam" id="TIGR00487">
    <property type="entry name" value="IF-2"/>
    <property type="match status" value="1"/>
</dbReference>
<evidence type="ECO:0000256" key="2">
    <source>
        <dbReference type="ARBA" id="ARBA00007733"/>
    </source>
</evidence>
<proteinExistence type="inferred from homology"/>
<dbReference type="InterPro" id="IPR005225">
    <property type="entry name" value="Small_GTP-bd"/>
</dbReference>
<dbReference type="Pfam" id="PF00009">
    <property type="entry name" value="GTP_EFTU"/>
    <property type="match status" value="1"/>
</dbReference>
<name>A0A1M7Y8E6_9BACT</name>
<evidence type="ECO:0000256" key="1">
    <source>
        <dbReference type="ARBA" id="ARBA00004496"/>
    </source>
</evidence>
<dbReference type="FunFam" id="2.40.30.10:FF:000008">
    <property type="entry name" value="Translation initiation factor IF-2"/>
    <property type="match status" value="1"/>
</dbReference>
<gene>
    <name evidence="9" type="primary">infB</name>
    <name evidence="14" type="ORF">SAMN02745220_02525</name>
</gene>
<keyword evidence="6 9" id="KW-0547">Nucleotide-binding</keyword>
<dbReference type="InterPro" id="IPR023115">
    <property type="entry name" value="TIF_IF2_dom3"/>
</dbReference>
<keyword evidence="5 9" id="KW-0396">Initiation factor</keyword>
<sequence>MSRVRIYELAKEAGMSSKALADKLVERGYDIKSHSSSVDDETAARIRNEVFKDSDTEMVEKRISSDQGSTVIRRRSTVIRRRPKQDSEMEDTGEDLSDESLDLAEIDEERPVQAEPSEPVQEAPKKEQQPDSSRAKVVYRPEVKTPPQPVKTAPAAPVAQKVETPAEEIAPDTAVIEKVEEKTADTVEAKTAVPVEENEPDVAVEAEASVKSPVKEQPTMTTFEKPVRSEKKRPAKAAAAPPARKGMARIVGTIELPSEQEEENGGRGSRKKPAAGSKSAPPARRPRPASSVAGPEVVAPVSADVAGRNKKRGKGADEKTFADERGSKRPGKPLKKGKNVKFTHFGDDYQRGGGKRGKKNRQKDRQSQAVAEMKASKRRIVVYETISVAELASRMRVKASEVIAKLMGLGVMATINQAVDVDTAMLIATDFGYEVEQGITEEIGIQLLEESQEGGVAEPRSPVVTVMGHVDHGKTSILDAIRKTDVAEGEAGGITQHIGAYHVRSSAGDVTFVDTPGHAAFTEMRSRGAQVTDLVILVVAADDGVMDQTREAISHSQAANVPILVAVNKIDKANADVDRVKRELSDYDLIPEDWGGQTMYCETSAKKGIGIDELMEAIQLMAEMLELKADRKRNAKGRVIEAQLDKGRGPVATVLIQEGTLKVGDYVVVGMHSGKVRAMLDDRGRNMKTAGPSIPVEVQGLSGVPQAGDEFVVVTDEKMAKNVSQARAMKAREAELGASSKISLDKLFEKMSEGDVQELRVIIRSDVQGTLEAFAKAAEELSTKDIKVRVLHEGTGTITESDILLASASEAIIIGFNVRPTVKVKELAVKENVDVRSYDVIYHALDDIRKAMVGMLEPTYAEDVIGTAEVRETFSVPKIGTIAGCGVMDGKIQRNAGVRVLRDGVVVYTGKISSLRRFKDDVKEVATGYECGIGVENFNDIKVGDHLEAFVMREVEATLE</sequence>
<dbReference type="Pfam" id="PF03144">
    <property type="entry name" value="GTP_EFTU_D2"/>
    <property type="match status" value="1"/>
</dbReference>
<dbReference type="InterPro" id="IPR004161">
    <property type="entry name" value="EFTu-like_2"/>
</dbReference>
<evidence type="ECO:0000256" key="12">
    <source>
        <dbReference type="SAM" id="MobiDB-lite"/>
    </source>
</evidence>
<dbReference type="CDD" id="cd03702">
    <property type="entry name" value="IF2_mtIF2_II"/>
    <property type="match status" value="1"/>
</dbReference>
<dbReference type="SUPFAM" id="SSF52540">
    <property type="entry name" value="P-loop containing nucleoside triphosphate hydrolases"/>
    <property type="match status" value="1"/>
</dbReference>
<dbReference type="PANTHER" id="PTHR43381">
    <property type="entry name" value="TRANSLATION INITIATION FACTOR IF-2-RELATED"/>
    <property type="match status" value="1"/>
</dbReference>
<dbReference type="InterPro" id="IPR000178">
    <property type="entry name" value="TF_IF2_bacterial-like"/>
</dbReference>
<feature type="compositionally biased region" description="Low complexity" evidence="12">
    <location>
        <begin position="274"/>
        <end position="295"/>
    </location>
</feature>
<dbReference type="NCBIfam" id="TIGR00231">
    <property type="entry name" value="small_GTP"/>
    <property type="match status" value="1"/>
</dbReference>
<accession>A0A1M7Y8E6</accession>
<dbReference type="Proteomes" id="UP000184603">
    <property type="component" value="Unassembled WGS sequence"/>
</dbReference>
<dbReference type="FunFam" id="3.40.50.10050:FF:000001">
    <property type="entry name" value="Translation initiation factor IF-2"/>
    <property type="match status" value="1"/>
</dbReference>
<evidence type="ECO:0000256" key="11">
    <source>
        <dbReference type="RuleBase" id="RU000645"/>
    </source>
</evidence>
<dbReference type="GO" id="GO:0003743">
    <property type="term" value="F:translation initiation factor activity"/>
    <property type="evidence" value="ECO:0007669"/>
    <property type="project" value="UniProtKB-UniRule"/>
</dbReference>
<keyword evidence="4 9" id="KW-0963">Cytoplasm</keyword>
<dbReference type="EMBL" id="FRFE01000011">
    <property type="protein sequence ID" value="SHO48889.1"/>
    <property type="molecule type" value="Genomic_DNA"/>
</dbReference>
<feature type="compositionally biased region" description="Basic residues" evidence="12">
    <location>
        <begin position="72"/>
        <end position="83"/>
    </location>
</feature>
<dbReference type="Pfam" id="PF04760">
    <property type="entry name" value="IF2_N"/>
    <property type="match status" value="2"/>
</dbReference>
<comment type="similarity">
    <text evidence="2 9 10">Belongs to the TRAFAC class translation factor GTPase superfamily. Classic translation factor GTPase family. IF-2 subfamily.</text>
</comment>
<dbReference type="Gene3D" id="1.10.10.2480">
    <property type="match status" value="1"/>
</dbReference>
<dbReference type="InterPro" id="IPR009000">
    <property type="entry name" value="Transl_B-barrel_sf"/>
</dbReference>
<evidence type="ECO:0000256" key="9">
    <source>
        <dbReference type="HAMAP-Rule" id="MF_00100"/>
    </source>
</evidence>
<evidence type="ECO:0000256" key="6">
    <source>
        <dbReference type="ARBA" id="ARBA00022741"/>
    </source>
</evidence>
<comment type="subcellular location">
    <subcellularLocation>
        <location evidence="1 9 11">Cytoplasm</location>
    </subcellularLocation>
</comment>
<dbReference type="OrthoDB" id="9811804at2"/>
<feature type="binding site" evidence="9">
    <location>
        <begin position="468"/>
        <end position="475"/>
    </location>
    <ligand>
        <name>GTP</name>
        <dbReference type="ChEBI" id="CHEBI:37565"/>
    </ligand>
</feature>
<feature type="compositionally biased region" description="Basic residues" evidence="12">
    <location>
        <begin position="328"/>
        <end position="341"/>
    </location>
</feature>
<dbReference type="InterPro" id="IPR053905">
    <property type="entry name" value="EF-G-like_DII"/>
</dbReference>
<feature type="region of interest" description="Disordered" evidence="12">
    <location>
        <begin position="58"/>
        <end position="171"/>
    </location>
</feature>
<evidence type="ECO:0000256" key="3">
    <source>
        <dbReference type="ARBA" id="ARBA00020675"/>
    </source>
</evidence>
<dbReference type="Gene3D" id="3.40.50.10050">
    <property type="entry name" value="Translation initiation factor IF- 2, domain 3"/>
    <property type="match status" value="1"/>
</dbReference>
<dbReference type="SUPFAM" id="SSF52156">
    <property type="entry name" value="Initiation factor IF2/eIF5b, domain 3"/>
    <property type="match status" value="1"/>
</dbReference>
<feature type="compositionally biased region" description="Low complexity" evidence="12">
    <location>
        <begin position="236"/>
        <end position="245"/>
    </location>
</feature>
<reference evidence="14" key="1">
    <citation type="submission" date="2016-12" db="EMBL/GenBank/DDBJ databases">
        <authorList>
            <person name="Song W.-J."/>
            <person name="Kurnit D.M."/>
        </authorList>
    </citation>
    <scope>NUCLEOTIDE SEQUENCE [LARGE SCALE GENOMIC DNA]</scope>
    <source>
        <strain evidence="14">DSM 18488</strain>
    </source>
</reference>
<feature type="compositionally biased region" description="Basic residues" evidence="12">
    <location>
        <begin position="353"/>
        <end position="362"/>
    </location>
</feature>
<dbReference type="PROSITE" id="PS51722">
    <property type="entry name" value="G_TR_2"/>
    <property type="match status" value="1"/>
</dbReference>
<dbReference type="PANTHER" id="PTHR43381:SF5">
    <property type="entry name" value="TR-TYPE G DOMAIN-CONTAINING PROTEIN"/>
    <property type="match status" value="1"/>
</dbReference>
<feature type="region of interest" description="Disordered" evidence="12">
    <location>
        <begin position="187"/>
        <end position="371"/>
    </location>
</feature>
<dbReference type="InterPro" id="IPR036925">
    <property type="entry name" value="TIF_IF2_dom3_sf"/>
</dbReference>
<feature type="domain" description="Tr-type G" evidence="13">
    <location>
        <begin position="459"/>
        <end position="628"/>
    </location>
</feature>
<dbReference type="FunFam" id="2.40.30.10:FF:000007">
    <property type="entry name" value="Translation initiation factor IF-2"/>
    <property type="match status" value="1"/>
</dbReference>
<keyword evidence="8 9" id="KW-0342">GTP-binding</keyword>
<dbReference type="Pfam" id="PF22042">
    <property type="entry name" value="EF-G_D2"/>
    <property type="match status" value="1"/>
</dbReference>
<keyword evidence="15" id="KW-1185">Reference proteome</keyword>
<dbReference type="FunFam" id="3.40.50.300:FF:000019">
    <property type="entry name" value="Translation initiation factor IF-2"/>
    <property type="match status" value="1"/>
</dbReference>
<evidence type="ECO:0000256" key="8">
    <source>
        <dbReference type="ARBA" id="ARBA00023134"/>
    </source>
</evidence>
<dbReference type="Gene3D" id="3.40.50.300">
    <property type="entry name" value="P-loop containing nucleotide triphosphate hydrolases"/>
    <property type="match status" value="1"/>
</dbReference>
<dbReference type="RefSeq" id="WP_073613816.1">
    <property type="nucleotide sequence ID" value="NZ_FRFE01000011.1"/>
</dbReference>
<protein>
    <recommendedName>
        <fullName evidence="3 9">Translation initiation factor IF-2</fullName>
    </recommendedName>
</protein>
<feature type="compositionally biased region" description="Basic and acidic residues" evidence="12">
    <location>
        <begin position="314"/>
        <end position="327"/>
    </location>
</feature>
<dbReference type="HAMAP" id="MF_00100_B">
    <property type="entry name" value="IF_2_B"/>
    <property type="match status" value="1"/>
</dbReference>
<feature type="binding site" evidence="9">
    <location>
        <begin position="568"/>
        <end position="571"/>
    </location>
    <ligand>
        <name>GTP</name>
        <dbReference type="ChEBI" id="CHEBI:37565"/>
    </ligand>
</feature>
<evidence type="ECO:0000256" key="4">
    <source>
        <dbReference type="ARBA" id="ARBA00022490"/>
    </source>
</evidence>
<dbReference type="GO" id="GO:0005829">
    <property type="term" value="C:cytosol"/>
    <property type="evidence" value="ECO:0007669"/>
    <property type="project" value="TreeGrafter"/>
</dbReference>
<dbReference type="InterPro" id="IPR015760">
    <property type="entry name" value="TIF_IF2"/>
</dbReference>
<dbReference type="PROSITE" id="PS01176">
    <property type="entry name" value="IF2"/>
    <property type="match status" value="1"/>
</dbReference>
<dbReference type="GO" id="GO:0003924">
    <property type="term" value="F:GTPase activity"/>
    <property type="evidence" value="ECO:0007669"/>
    <property type="project" value="UniProtKB-UniRule"/>
</dbReference>
<feature type="compositionally biased region" description="Acidic residues" evidence="12">
    <location>
        <begin position="88"/>
        <end position="108"/>
    </location>
</feature>
<keyword evidence="7 9" id="KW-0648">Protein biosynthesis</keyword>